<feature type="domain" description="MOSC" evidence="1">
    <location>
        <begin position="109"/>
        <end position="252"/>
    </location>
</feature>
<evidence type="ECO:0000313" key="2">
    <source>
        <dbReference type="EMBL" id="CAJ0872484.1"/>
    </source>
</evidence>
<proteinExistence type="predicted"/>
<dbReference type="InterPro" id="IPR005303">
    <property type="entry name" value="MOCOS_middle"/>
</dbReference>
<dbReference type="Gene3D" id="2.40.33.20">
    <property type="entry name" value="PK beta-barrel domain-like"/>
    <property type="match status" value="1"/>
</dbReference>
<accession>A0AA48M4G8</accession>
<dbReference type="InterPro" id="IPR005302">
    <property type="entry name" value="MoCF_Sase_C"/>
</dbReference>
<dbReference type="Pfam" id="PF03473">
    <property type="entry name" value="MOSC"/>
    <property type="match status" value="1"/>
</dbReference>
<dbReference type="SUPFAM" id="SSF50800">
    <property type="entry name" value="PK beta-barrel domain-like"/>
    <property type="match status" value="1"/>
</dbReference>
<gene>
    <name evidence="2" type="ORF">AMST5_02421</name>
</gene>
<sequence length="252" mass="27497">MRLAQLYRYPVKGLSPEALETAELPTDGYFPFDRLFALENGPSGFDPSAPEHQPKIKFLMLMKNGALAGLATRYDEDRRVLSISQSGREVARGDLRTAEGRAAIEGCLADYLGAEAIRGRVRLLEAPAGFRFTDSKSGFVSLINLASVAAIEAAQGARVDPLRFRGNLYIEGAEPWTEADWPGRRLRIGGTILTVLKMTDRCAATGVEPGTGRRDMDLVQTIRKAFGHIDCGVYARIEQGGRISRGDVVTPL</sequence>
<dbReference type="EMBL" id="OY288114">
    <property type="protein sequence ID" value="CAJ0872484.1"/>
    <property type="molecule type" value="Genomic_DNA"/>
</dbReference>
<name>A0AA48M4G8_9ZZZZ</name>
<dbReference type="AlphaFoldDB" id="A0AA48M4G8"/>
<dbReference type="Pfam" id="PF03476">
    <property type="entry name" value="MOSC_N"/>
    <property type="match status" value="1"/>
</dbReference>
<dbReference type="GO" id="GO:0030170">
    <property type="term" value="F:pyridoxal phosphate binding"/>
    <property type="evidence" value="ECO:0007669"/>
    <property type="project" value="InterPro"/>
</dbReference>
<organism evidence="2">
    <name type="scientific">freshwater sediment metagenome</name>
    <dbReference type="NCBI Taxonomy" id="556182"/>
    <lineage>
        <taxon>unclassified sequences</taxon>
        <taxon>metagenomes</taxon>
        <taxon>ecological metagenomes</taxon>
    </lineage>
</organism>
<evidence type="ECO:0000259" key="1">
    <source>
        <dbReference type="PROSITE" id="PS51340"/>
    </source>
</evidence>
<dbReference type="InterPro" id="IPR011037">
    <property type="entry name" value="Pyrv_Knase-like_insert_dom_sf"/>
</dbReference>
<dbReference type="PROSITE" id="PS51340">
    <property type="entry name" value="MOSC"/>
    <property type="match status" value="1"/>
</dbReference>
<dbReference type="GO" id="GO:0003824">
    <property type="term" value="F:catalytic activity"/>
    <property type="evidence" value="ECO:0007669"/>
    <property type="project" value="InterPro"/>
</dbReference>
<protein>
    <recommendedName>
        <fullName evidence="1">MOSC domain-containing protein</fullName>
    </recommendedName>
</protein>
<dbReference type="GO" id="GO:0030151">
    <property type="term" value="F:molybdenum ion binding"/>
    <property type="evidence" value="ECO:0007669"/>
    <property type="project" value="InterPro"/>
</dbReference>
<reference evidence="2" key="1">
    <citation type="submission" date="2023-07" db="EMBL/GenBank/DDBJ databases">
        <authorList>
            <person name="Pelsma A.J. K."/>
        </authorList>
    </citation>
    <scope>NUCLEOTIDE SEQUENCE</scope>
</reference>